<dbReference type="GO" id="GO:0005737">
    <property type="term" value="C:cytoplasm"/>
    <property type="evidence" value="ECO:0007669"/>
    <property type="project" value="TreeGrafter"/>
</dbReference>
<dbReference type="PANTHER" id="PTHR43830">
    <property type="entry name" value="PROTEIN PSP1"/>
    <property type="match status" value="1"/>
</dbReference>
<dbReference type="NCBIfam" id="NF041131">
    <property type="entry name" value="RicT_YaaT_fam"/>
    <property type="match status" value="1"/>
</dbReference>
<feature type="domain" description="PSP1 C-terminal" evidence="1">
    <location>
        <begin position="55"/>
        <end position="140"/>
    </location>
</feature>
<dbReference type="PANTHER" id="PTHR43830:SF3">
    <property type="entry name" value="PROTEIN PSP1"/>
    <property type="match status" value="1"/>
</dbReference>
<dbReference type="Pfam" id="PF04468">
    <property type="entry name" value="PSP1"/>
    <property type="match status" value="1"/>
</dbReference>
<comment type="caution">
    <text evidence="2">The sequence shown here is derived from an EMBL/GenBank/DDBJ whole genome shotgun (WGS) entry which is preliminary data.</text>
</comment>
<evidence type="ECO:0000259" key="1">
    <source>
        <dbReference type="PROSITE" id="PS51411"/>
    </source>
</evidence>
<protein>
    <recommendedName>
        <fullName evidence="1">PSP1 C-terminal domain-containing protein</fullName>
    </recommendedName>
</protein>
<gene>
    <name evidence="2" type="ORF">ENN04_04625</name>
</gene>
<proteinExistence type="predicted"/>
<accession>A0A7C5SZN2</accession>
<reference evidence="2" key="1">
    <citation type="journal article" date="2020" name="mSystems">
        <title>Genome- and Community-Level Interaction Insights into Carbon Utilization and Element Cycling Functions of Hydrothermarchaeota in Hydrothermal Sediment.</title>
        <authorList>
            <person name="Zhou Z."/>
            <person name="Liu Y."/>
            <person name="Xu W."/>
            <person name="Pan J."/>
            <person name="Luo Z.H."/>
            <person name="Li M."/>
        </authorList>
    </citation>
    <scope>NUCLEOTIDE SEQUENCE [LARGE SCALE GENOMIC DNA]</scope>
    <source>
        <strain evidence="2">SpSt-114</strain>
    </source>
</reference>
<dbReference type="EMBL" id="DSAC01000053">
    <property type="protein sequence ID" value="HHO73906.1"/>
    <property type="molecule type" value="Genomic_DNA"/>
</dbReference>
<sequence>MLHIKARYQDTRKIIEVDGVREDVQRGELVVVNSEKGEELVEVLGYSKEELSSKVTFLRKATEEDKRKAQENEERAKEFHELCKRKIKEHNLEMKLLKTYIPLDGSKVFFYYTAEQRVDFRALVRDLAKSIKRRIEMRQIGVRDAVQMMGWLGNCGNDVCCAKFVEKMDSVYVHDIHLQNLPLSPSKFTGPCGRLLCCLAYERENYLIKEILPDVGTSICYKGSEYNLIFVEPLRGYALLEREGKKIEVPLKDLLPNHYERALEHCRACPACCRRVSIDHEAPVGTTE</sequence>
<evidence type="ECO:0000313" key="2">
    <source>
        <dbReference type="EMBL" id="HHO73906.1"/>
    </source>
</evidence>
<dbReference type="InterPro" id="IPR007557">
    <property type="entry name" value="PSP1_C"/>
</dbReference>
<dbReference type="AlphaFoldDB" id="A0A7C5SZN2"/>
<dbReference type="PROSITE" id="PS51411">
    <property type="entry name" value="PSP1_C"/>
    <property type="match status" value="1"/>
</dbReference>
<organism evidence="2">
    <name type="scientific">Thermocrinis ruber</name>
    <dbReference type="NCBI Taxonomy" id="75906"/>
    <lineage>
        <taxon>Bacteria</taxon>
        <taxon>Pseudomonadati</taxon>
        <taxon>Aquificota</taxon>
        <taxon>Aquificia</taxon>
        <taxon>Aquificales</taxon>
        <taxon>Aquificaceae</taxon>
        <taxon>Thermocrinis</taxon>
    </lineage>
</organism>
<name>A0A7C5SZN2_9AQUI</name>
<dbReference type="InterPro" id="IPR047767">
    <property type="entry name" value="PSP1-like"/>
</dbReference>